<keyword evidence="4" id="KW-1185">Reference proteome</keyword>
<dbReference type="Proteomes" id="UP000245711">
    <property type="component" value="Chromosome"/>
</dbReference>
<keyword evidence="2" id="KW-1133">Transmembrane helix</keyword>
<feature type="compositionally biased region" description="Basic and acidic residues" evidence="1">
    <location>
        <begin position="14"/>
        <end position="25"/>
    </location>
</feature>
<dbReference type="EMBL" id="CP021354">
    <property type="protein sequence ID" value="AWK72630.1"/>
    <property type="molecule type" value="Genomic_DNA"/>
</dbReference>
<feature type="transmembrane region" description="Helical" evidence="2">
    <location>
        <begin position="43"/>
        <end position="62"/>
    </location>
</feature>
<evidence type="ECO:0000256" key="2">
    <source>
        <dbReference type="SAM" id="Phobius"/>
    </source>
</evidence>
<gene>
    <name evidence="3" type="ORF">CBI38_14705</name>
</gene>
<organism evidence="3 4">
    <name type="scientific">Rhodococcus oxybenzonivorans</name>
    <dbReference type="NCBI Taxonomy" id="1990687"/>
    <lineage>
        <taxon>Bacteria</taxon>
        <taxon>Bacillati</taxon>
        <taxon>Actinomycetota</taxon>
        <taxon>Actinomycetes</taxon>
        <taxon>Mycobacteriales</taxon>
        <taxon>Nocardiaceae</taxon>
        <taxon>Rhodococcus</taxon>
    </lineage>
</organism>
<keyword evidence="2" id="KW-0812">Transmembrane</keyword>
<keyword evidence="2" id="KW-0472">Membrane</keyword>
<evidence type="ECO:0000313" key="3">
    <source>
        <dbReference type="EMBL" id="AWK72630.1"/>
    </source>
</evidence>
<evidence type="ECO:0008006" key="5">
    <source>
        <dbReference type="Google" id="ProtNLM"/>
    </source>
</evidence>
<feature type="transmembrane region" description="Helical" evidence="2">
    <location>
        <begin position="68"/>
        <end position="88"/>
    </location>
</feature>
<evidence type="ECO:0000313" key="4">
    <source>
        <dbReference type="Proteomes" id="UP000245711"/>
    </source>
</evidence>
<evidence type="ECO:0000256" key="1">
    <source>
        <dbReference type="SAM" id="MobiDB-lite"/>
    </source>
</evidence>
<accession>A0A2S2BVG0</accession>
<proteinExistence type="predicted"/>
<dbReference type="OrthoDB" id="4567060at2"/>
<dbReference type="KEGG" id="roz:CBI38_14705"/>
<reference evidence="3 4" key="1">
    <citation type="submission" date="2017-05" db="EMBL/GenBank/DDBJ databases">
        <title>Isolation of Rhodococcus sp. S2-17 biodegrading of BP-3.</title>
        <authorList>
            <person name="Lee Y."/>
            <person name="Kim K.H."/>
            <person name="Chun B.H."/>
            <person name="Jung H.S."/>
            <person name="Jeon C.O."/>
        </authorList>
    </citation>
    <scope>NUCLEOTIDE SEQUENCE [LARGE SCALE GENOMIC DNA]</scope>
    <source>
        <strain evidence="3 4">S2-17</strain>
    </source>
</reference>
<name>A0A2S2BVG0_9NOCA</name>
<dbReference type="RefSeq" id="WP_109329905.1">
    <property type="nucleotide sequence ID" value="NZ_CP021354.1"/>
</dbReference>
<feature type="region of interest" description="Disordered" evidence="1">
    <location>
        <begin position="1"/>
        <end position="30"/>
    </location>
</feature>
<dbReference type="AlphaFoldDB" id="A0A2S2BVG0"/>
<sequence length="107" mass="11186">MTYQPDTGAGKGPSENERPQDDARTIRGHAGEAITDSRNWPGYFLIAAGIAALGATLVGAGYGFEGWAVIGTIICVVCLIGGATLVLLERKRVKALDGESLTDQEGH</sequence>
<protein>
    <recommendedName>
        <fullName evidence="5">UsfY protein</fullName>
    </recommendedName>
</protein>